<feature type="transmembrane region" description="Helical" evidence="2">
    <location>
        <begin position="200"/>
        <end position="225"/>
    </location>
</feature>
<comment type="caution">
    <text evidence="3">The sequence shown here is derived from an EMBL/GenBank/DDBJ whole genome shotgun (WGS) entry which is preliminary data.</text>
</comment>
<feature type="transmembrane region" description="Helical" evidence="2">
    <location>
        <begin position="135"/>
        <end position="156"/>
    </location>
</feature>
<feature type="region of interest" description="Disordered" evidence="1">
    <location>
        <begin position="1"/>
        <end position="46"/>
    </location>
</feature>
<keyword evidence="2" id="KW-1133">Transmembrane helix</keyword>
<reference evidence="3" key="1">
    <citation type="submission" date="2023-08" db="EMBL/GenBank/DDBJ databases">
        <title>Black Yeasts Isolated from many extreme environments.</title>
        <authorList>
            <person name="Coleine C."/>
            <person name="Stajich J.E."/>
            <person name="Selbmann L."/>
        </authorList>
    </citation>
    <scope>NUCLEOTIDE SEQUENCE</scope>
    <source>
        <strain evidence="3">CCFEE 5810</strain>
    </source>
</reference>
<evidence type="ECO:0000256" key="1">
    <source>
        <dbReference type="SAM" id="MobiDB-lite"/>
    </source>
</evidence>
<keyword evidence="2" id="KW-0472">Membrane</keyword>
<dbReference type="AlphaFoldDB" id="A0AAN7W8N9"/>
<keyword evidence="2" id="KW-0812">Transmembrane</keyword>
<name>A0AAN7W8N9_9PEZI</name>
<evidence type="ECO:0000313" key="3">
    <source>
        <dbReference type="EMBL" id="KAK5692447.1"/>
    </source>
</evidence>
<organism evidence="3 4">
    <name type="scientific">Elasticomyces elasticus</name>
    <dbReference type="NCBI Taxonomy" id="574655"/>
    <lineage>
        <taxon>Eukaryota</taxon>
        <taxon>Fungi</taxon>
        <taxon>Dikarya</taxon>
        <taxon>Ascomycota</taxon>
        <taxon>Pezizomycotina</taxon>
        <taxon>Dothideomycetes</taxon>
        <taxon>Dothideomycetidae</taxon>
        <taxon>Mycosphaerellales</taxon>
        <taxon>Teratosphaeriaceae</taxon>
        <taxon>Elasticomyces</taxon>
    </lineage>
</organism>
<feature type="transmembrane region" description="Helical" evidence="2">
    <location>
        <begin position="245"/>
        <end position="266"/>
    </location>
</feature>
<evidence type="ECO:0000313" key="4">
    <source>
        <dbReference type="Proteomes" id="UP001310594"/>
    </source>
</evidence>
<feature type="compositionally biased region" description="Low complexity" evidence="1">
    <location>
        <begin position="18"/>
        <end position="33"/>
    </location>
</feature>
<proteinExistence type="predicted"/>
<dbReference type="Proteomes" id="UP001310594">
    <property type="component" value="Unassembled WGS sequence"/>
</dbReference>
<gene>
    <name evidence="3" type="ORF">LTR97_010756</name>
</gene>
<evidence type="ECO:0000256" key="2">
    <source>
        <dbReference type="SAM" id="Phobius"/>
    </source>
</evidence>
<accession>A0AAN7W8N9</accession>
<feature type="transmembrane region" description="Helical" evidence="2">
    <location>
        <begin position="103"/>
        <end position="123"/>
    </location>
</feature>
<sequence>MDDFMLNKGLDSTQALNATPTRTSQQQPSSSASVREEDEENRDNSDFSAEVTALGAFLSIFQGGLIAPTNTTYDSIDLLLNAPTAAERDKLTKLWVDHKLEELNFVGVVGALLTGCLTSTGSWPTILSSGTETPWVVRTCWYCGIVFSLFAVLTAAQQSIRLHRLAAHKNAWRNVRLFMGAKWRDEDGVVRVKPRRFQVFGWQTSIMFLTFSVLTMVLGMCLLVWTSTMTGPLRSTWWGNDAKLAITWSTISVATIFVFLFAQVSLTMRERGTA</sequence>
<protein>
    <submittedName>
        <fullName evidence="3">Uncharacterized protein</fullName>
    </submittedName>
</protein>
<dbReference type="EMBL" id="JAVRQU010000019">
    <property type="protein sequence ID" value="KAK5692447.1"/>
    <property type="molecule type" value="Genomic_DNA"/>
</dbReference>